<dbReference type="InterPro" id="IPR036388">
    <property type="entry name" value="WH-like_DNA-bd_sf"/>
</dbReference>
<dbReference type="PROSITE" id="PS50995">
    <property type="entry name" value="HTH_MARR_2"/>
    <property type="match status" value="1"/>
</dbReference>
<dbReference type="SUPFAM" id="SSF46785">
    <property type="entry name" value="Winged helix' DNA-binding domain"/>
    <property type="match status" value="1"/>
</dbReference>
<dbReference type="PRINTS" id="PR00598">
    <property type="entry name" value="HTHMARR"/>
</dbReference>
<reference evidence="2 3" key="1">
    <citation type="submission" date="2019-03" db="EMBL/GenBank/DDBJ databases">
        <title>Genomics of glacier-inhabiting Cryobacterium strains.</title>
        <authorList>
            <person name="Liu Q."/>
            <person name="Xin Y.-H."/>
        </authorList>
    </citation>
    <scope>NUCLEOTIDE SEQUENCE [LARGE SCALE GENOMIC DNA]</scope>
    <source>
        <strain evidence="2 3">Hh8</strain>
    </source>
</reference>
<accession>A0ABY2I3U5</accession>
<sequence length="174" mass="18556">MLAIVACLQLLQEMRTHVIPVNDSDARAADAALTASRALMGVVARSVAGVLEIVTLPQFRVLVVLDNSGPLRMGVLGEAIGVLPSTLSRAIDRIVEAGWVRRTTRPTSRREVLIELTPAGQNLVTHALEQRRDNIAEILSVLSPDEKAAIVSAFELFAGAAGETSTEDLLILGI</sequence>
<dbReference type="InterPro" id="IPR039422">
    <property type="entry name" value="MarR/SlyA-like"/>
</dbReference>
<dbReference type="EMBL" id="SOFD01000021">
    <property type="protein sequence ID" value="TFB78096.1"/>
    <property type="molecule type" value="Genomic_DNA"/>
</dbReference>
<evidence type="ECO:0000259" key="1">
    <source>
        <dbReference type="PROSITE" id="PS50995"/>
    </source>
</evidence>
<feature type="domain" description="HTH marR-type" evidence="1">
    <location>
        <begin position="25"/>
        <end position="159"/>
    </location>
</feature>
<dbReference type="InterPro" id="IPR036390">
    <property type="entry name" value="WH_DNA-bd_sf"/>
</dbReference>
<proteinExistence type="predicted"/>
<dbReference type="SMART" id="SM00347">
    <property type="entry name" value="HTH_MARR"/>
    <property type="match status" value="1"/>
</dbReference>
<dbReference type="PANTHER" id="PTHR33164">
    <property type="entry name" value="TRANSCRIPTIONAL REGULATOR, MARR FAMILY"/>
    <property type="match status" value="1"/>
</dbReference>
<organism evidence="2 3">
    <name type="scientific">Cryobacterium flavum</name>
    <dbReference type="NCBI Taxonomy" id="1424659"/>
    <lineage>
        <taxon>Bacteria</taxon>
        <taxon>Bacillati</taxon>
        <taxon>Actinomycetota</taxon>
        <taxon>Actinomycetes</taxon>
        <taxon>Micrococcales</taxon>
        <taxon>Microbacteriaceae</taxon>
        <taxon>Cryobacterium</taxon>
    </lineage>
</organism>
<name>A0ABY2I3U5_9MICO</name>
<gene>
    <name evidence="2" type="ORF">E3O21_06555</name>
</gene>
<evidence type="ECO:0000313" key="3">
    <source>
        <dbReference type="Proteomes" id="UP000298252"/>
    </source>
</evidence>
<dbReference type="RefSeq" id="WP_092342381.1">
    <property type="nucleotide sequence ID" value="NZ_FNIB01000021.1"/>
</dbReference>
<dbReference type="Proteomes" id="UP000298252">
    <property type="component" value="Unassembled WGS sequence"/>
</dbReference>
<evidence type="ECO:0000313" key="2">
    <source>
        <dbReference type="EMBL" id="TFB78096.1"/>
    </source>
</evidence>
<dbReference type="PANTHER" id="PTHR33164:SF94">
    <property type="entry name" value="TRANSCRIPTIONAL REGULATORY PROTEIN-RELATED"/>
    <property type="match status" value="1"/>
</dbReference>
<dbReference type="Gene3D" id="1.10.10.10">
    <property type="entry name" value="Winged helix-like DNA-binding domain superfamily/Winged helix DNA-binding domain"/>
    <property type="match status" value="1"/>
</dbReference>
<dbReference type="Pfam" id="PF01047">
    <property type="entry name" value="MarR"/>
    <property type="match status" value="1"/>
</dbReference>
<protein>
    <submittedName>
        <fullName evidence="2">MarR family transcriptional regulator</fullName>
    </submittedName>
</protein>
<dbReference type="InterPro" id="IPR000835">
    <property type="entry name" value="HTH_MarR-typ"/>
</dbReference>
<keyword evidence="3" id="KW-1185">Reference proteome</keyword>
<comment type="caution">
    <text evidence="2">The sequence shown here is derived from an EMBL/GenBank/DDBJ whole genome shotgun (WGS) entry which is preliminary data.</text>
</comment>